<keyword evidence="1" id="KW-0472">Membrane</keyword>
<reference evidence="2 3" key="1">
    <citation type="journal article" date="2012" name="J. Bacteriol.">
        <title>Genome Sequence of Fibrella aestuarina BUZ 2T, a Filamentous Marine Bacterium.</title>
        <authorList>
            <person name="Filippini M."/>
            <person name="Qi W."/>
            <person name="Blom J."/>
            <person name="Goesmann A."/>
            <person name="Smits T.H."/>
            <person name="Bagheri H.C."/>
        </authorList>
    </citation>
    <scope>NUCLEOTIDE SEQUENCE [LARGE SCALE GENOMIC DNA]</scope>
    <source>
        <strain evidence="3">BUZ 2T</strain>
    </source>
</reference>
<dbReference type="InterPro" id="IPR024623">
    <property type="entry name" value="YtxH"/>
</dbReference>
<accession>I0KG37</accession>
<dbReference type="eggNOG" id="COG4980">
    <property type="taxonomic scope" value="Bacteria"/>
</dbReference>
<sequence length="130" mass="14419">MGVDLTIVVLNFYTLNVMFFDTKKYPQDYLTDKTYLAGVLTGLIGGLAIGLLFAPRSGKDLRDQLSESIDDQTDAVQKQWNKAKSQAKDAVNTLKDEVSTVADKTGDEADQLADDAKDGFDKLKDKTRFF</sequence>
<dbReference type="PANTHER" id="PTHR35792">
    <property type="entry name" value="GENERAL STRESS PROTEIN"/>
    <property type="match status" value="1"/>
</dbReference>
<feature type="transmembrane region" description="Helical" evidence="1">
    <location>
        <begin position="35"/>
        <end position="54"/>
    </location>
</feature>
<evidence type="ECO:0000256" key="1">
    <source>
        <dbReference type="SAM" id="Phobius"/>
    </source>
</evidence>
<dbReference type="Proteomes" id="UP000011058">
    <property type="component" value="Chromosome"/>
</dbReference>
<dbReference type="EMBL" id="HE796683">
    <property type="protein sequence ID" value="CCH03090.1"/>
    <property type="molecule type" value="Genomic_DNA"/>
</dbReference>
<gene>
    <name evidence="2" type="ORF">FAES_5091</name>
</gene>
<keyword evidence="1" id="KW-1133">Transmembrane helix</keyword>
<protein>
    <recommendedName>
        <fullName evidence="4">YtxH domain-containing protein</fullName>
    </recommendedName>
</protein>
<evidence type="ECO:0000313" key="2">
    <source>
        <dbReference type="EMBL" id="CCH03090.1"/>
    </source>
</evidence>
<dbReference type="HOGENOM" id="CLU_2023296_0_0_10"/>
<organism evidence="2 3">
    <name type="scientific">Fibrella aestuarina BUZ 2</name>
    <dbReference type="NCBI Taxonomy" id="1166018"/>
    <lineage>
        <taxon>Bacteria</taxon>
        <taxon>Pseudomonadati</taxon>
        <taxon>Bacteroidota</taxon>
        <taxon>Cytophagia</taxon>
        <taxon>Cytophagales</taxon>
        <taxon>Spirosomataceae</taxon>
        <taxon>Fibrella</taxon>
    </lineage>
</organism>
<dbReference type="PANTHER" id="PTHR35792:SF2">
    <property type="entry name" value="GENERAL STRESS PROTEIN"/>
    <property type="match status" value="1"/>
</dbReference>
<evidence type="ECO:0008006" key="4">
    <source>
        <dbReference type="Google" id="ProtNLM"/>
    </source>
</evidence>
<dbReference type="AlphaFoldDB" id="I0KG37"/>
<keyword evidence="3" id="KW-1185">Reference proteome</keyword>
<dbReference type="PATRIC" id="fig|1166018.3.peg.2066"/>
<name>I0KG37_9BACT</name>
<dbReference type="InterPro" id="IPR052928">
    <property type="entry name" value="Desiccation-related_membrane"/>
</dbReference>
<keyword evidence="1" id="KW-0812">Transmembrane</keyword>
<proteinExistence type="predicted"/>
<evidence type="ECO:0000313" key="3">
    <source>
        <dbReference type="Proteomes" id="UP000011058"/>
    </source>
</evidence>
<dbReference type="Pfam" id="PF12732">
    <property type="entry name" value="YtxH"/>
    <property type="match status" value="1"/>
</dbReference>
<dbReference type="Gene3D" id="1.10.287.700">
    <property type="entry name" value="Helix hairpin bin"/>
    <property type="match status" value="1"/>
</dbReference>
<dbReference type="KEGG" id="fae:FAES_5091"/>